<sequence length="199" mass="21683">MANGLAPCITALFAIQPPRALTAPTQPAKAFGAAMLAALLTMAPVDEAFAASRSGGRVGGRAPVYRSAPSRTYRSTNVYISPPAVVYGGGYGYGYGYGISPGAYLGLSLVEALIREQERQAYLQQQLRTQLELGRDQAKIAELQRQLADQSAKVEGLRSQQADRGSAPDREDAETIRKLQKQLRLQQREIEQLQDDWDD</sequence>
<dbReference type="Proteomes" id="UP000037460">
    <property type="component" value="Unassembled WGS sequence"/>
</dbReference>
<accession>A0A0M0JLJ1</accession>
<gene>
    <name evidence="2" type="ORF">Ctob_002791</name>
</gene>
<comment type="caution">
    <text evidence="2">The sequence shown here is derived from an EMBL/GenBank/DDBJ whole genome shotgun (WGS) entry which is preliminary data.</text>
</comment>
<organism evidence="2 3">
    <name type="scientific">Chrysochromulina tobinii</name>
    <dbReference type="NCBI Taxonomy" id="1460289"/>
    <lineage>
        <taxon>Eukaryota</taxon>
        <taxon>Haptista</taxon>
        <taxon>Haptophyta</taxon>
        <taxon>Prymnesiophyceae</taxon>
        <taxon>Prymnesiales</taxon>
        <taxon>Chrysochromulinaceae</taxon>
        <taxon>Chrysochromulina</taxon>
    </lineage>
</organism>
<dbReference type="EMBL" id="JWZX01002747">
    <property type="protein sequence ID" value="KOO27192.1"/>
    <property type="molecule type" value="Genomic_DNA"/>
</dbReference>
<feature type="compositionally biased region" description="Basic and acidic residues" evidence="1">
    <location>
        <begin position="166"/>
        <end position="175"/>
    </location>
</feature>
<reference evidence="3" key="1">
    <citation type="journal article" date="2015" name="PLoS Genet.">
        <title>Genome Sequence and Transcriptome Analyses of Chrysochromulina tobin: Metabolic Tools for Enhanced Algal Fitness in the Prominent Order Prymnesiales (Haptophyceae).</title>
        <authorList>
            <person name="Hovde B.T."/>
            <person name="Deodato C.R."/>
            <person name="Hunsperger H.M."/>
            <person name="Ryken S.A."/>
            <person name="Yost W."/>
            <person name="Jha R.K."/>
            <person name="Patterson J."/>
            <person name="Monnat R.J. Jr."/>
            <person name="Barlow S.B."/>
            <person name="Starkenburg S.R."/>
            <person name="Cattolico R.A."/>
        </authorList>
    </citation>
    <scope>NUCLEOTIDE SEQUENCE</scope>
    <source>
        <strain evidence="3">CCMP291</strain>
    </source>
</reference>
<dbReference type="AlphaFoldDB" id="A0A0M0JLJ1"/>
<dbReference type="OrthoDB" id="10647049at2759"/>
<keyword evidence="3" id="KW-1185">Reference proteome</keyword>
<protein>
    <submittedName>
        <fullName evidence="2">Uncharacterized protein</fullName>
    </submittedName>
</protein>
<evidence type="ECO:0000313" key="3">
    <source>
        <dbReference type="Proteomes" id="UP000037460"/>
    </source>
</evidence>
<feature type="region of interest" description="Disordered" evidence="1">
    <location>
        <begin position="152"/>
        <end position="175"/>
    </location>
</feature>
<evidence type="ECO:0000256" key="1">
    <source>
        <dbReference type="SAM" id="MobiDB-lite"/>
    </source>
</evidence>
<name>A0A0M0JLJ1_9EUKA</name>
<evidence type="ECO:0000313" key="2">
    <source>
        <dbReference type="EMBL" id="KOO27192.1"/>
    </source>
</evidence>
<proteinExistence type="predicted"/>